<evidence type="ECO:0000313" key="2">
    <source>
        <dbReference type="Proteomes" id="UP000324638"/>
    </source>
</evidence>
<dbReference type="AlphaFoldDB" id="A0A5C8D7X4"/>
<dbReference type="Gene3D" id="2.60.120.380">
    <property type="match status" value="3"/>
</dbReference>
<evidence type="ECO:0000313" key="1">
    <source>
        <dbReference type="EMBL" id="TXJ21539.1"/>
    </source>
</evidence>
<protein>
    <submittedName>
        <fullName evidence="1">Peptidase</fullName>
    </submittedName>
</protein>
<dbReference type="PROSITE" id="PS51257">
    <property type="entry name" value="PROKAR_LIPOPROTEIN"/>
    <property type="match status" value="1"/>
</dbReference>
<comment type="caution">
    <text evidence="1">The sequence shown here is derived from an EMBL/GenBank/DDBJ whole genome shotgun (WGS) entry which is preliminary data.</text>
</comment>
<sequence length="496" mass="58693">MNKKLIISLTFILFVSCNKVKYQLENKNEKNYSFETAQYISKDGINGEIEAGKKDYYYFGIEKTQIIDFYISNSTKSHIAMTLYDNEKNIIKVISEPDYIVNASNTNEMIKLNKDIQIMKGMYFEQHNDMLSSTLPKYYITIESREKTEYSLILQKREYKETDEKEPNDKIGNAQIIEVNSDNRLYTIEGYYSQTYNPALTSGDLKNMEIDAYKITNGSFNIYSISIELSGVPSIDASLRLYDYKGNWITIKDINNTGDGETIDKLILYPYSSYYFVLSANNTVLNIPYRLNIIAKPYDKYTENEPNNKPEEAQNIEFNKTYKGAIDYSFDRDYFSFNIPIQSSIKLKYFLIDSQAVNISVSNNIDGKIKTMPQTDDENIFSLPQGKYYLIFERDLTKEAWQKGISKARNYEFNLSVSNEMSMDYNYGYYDYKDETENIDEYNYYYYNEESQKEFEENLENNFNDTNNKIEEDYNSDYYYYYYEDESNNYDYYNEY</sequence>
<dbReference type="Proteomes" id="UP000324638">
    <property type="component" value="Unassembled WGS sequence"/>
</dbReference>
<reference evidence="1 2" key="1">
    <citation type="journal article" date="1992" name="Lakartidningen">
        <title>[Penicillin V and not amoxicillin is the first choice preparation in acute otitis].</title>
        <authorList>
            <person name="Kamme C."/>
            <person name="Lundgren K."/>
            <person name="Prellner K."/>
        </authorList>
    </citation>
    <scope>NUCLEOTIDE SEQUENCE [LARGE SCALE GENOMIC DNA]</scope>
    <source>
        <strain evidence="1 2">513A</strain>
    </source>
</reference>
<gene>
    <name evidence="1" type="ORF">EPJ79_10590</name>
</gene>
<proteinExistence type="predicted"/>
<dbReference type="SUPFAM" id="SSF89260">
    <property type="entry name" value="Collagen-binding domain"/>
    <property type="match status" value="1"/>
</dbReference>
<dbReference type="RefSeq" id="WP_147739457.1">
    <property type="nucleotide sequence ID" value="NZ_SAXU01000001.1"/>
</dbReference>
<organism evidence="1 2">
    <name type="scientific">Brachyspira aalborgi</name>
    <dbReference type="NCBI Taxonomy" id="29522"/>
    <lineage>
        <taxon>Bacteria</taxon>
        <taxon>Pseudomonadati</taxon>
        <taxon>Spirochaetota</taxon>
        <taxon>Spirochaetia</taxon>
        <taxon>Brachyspirales</taxon>
        <taxon>Brachyspiraceae</taxon>
        <taxon>Brachyspira</taxon>
    </lineage>
</organism>
<name>A0A5C8D7X4_9SPIR</name>
<dbReference type="EMBL" id="SAXU01000001">
    <property type="protein sequence ID" value="TXJ21539.1"/>
    <property type="molecule type" value="Genomic_DNA"/>
</dbReference>
<accession>A0A5C8D7X4</accession>